<dbReference type="Proteomes" id="UP001174908">
    <property type="component" value="Unassembled WGS sequence"/>
</dbReference>
<dbReference type="InterPro" id="IPR005588">
    <property type="entry name" value="MucB_RseB"/>
</dbReference>
<feature type="domain" description="MucB/RseB C-terminal" evidence="7">
    <location>
        <begin position="243"/>
        <end position="346"/>
    </location>
</feature>
<dbReference type="RefSeq" id="WP_286658660.1">
    <property type="nucleotide sequence ID" value="NZ_JASZYV010000001.1"/>
</dbReference>
<dbReference type="InterPro" id="IPR033436">
    <property type="entry name" value="MucB/RseB_C"/>
</dbReference>
<dbReference type="Pfam" id="PF03888">
    <property type="entry name" value="MucB_RseB"/>
    <property type="match status" value="1"/>
</dbReference>
<evidence type="ECO:0000313" key="9">
    <source>
        <dbReference type="Proteomes" id="UP001174908"/>
    </source>
</evidence>
<evidence type="ECO:0000256" key="5">
    <source>
        <dbReference type="SAM" id="SignalP"/>
    </source>
</evidence>
<dbReference type="Pfam" id="PF17188">
    <property type="entry name" value="MucB_RseB_C"/>
    <property type="match status" value="1"/>
</dbReference>
<dbReference type="CDD" id="cd16327">
    <property type="entry name" value="RseB"/>
    <property type="match status" value="1"/>
</dbReference>
<dbReference type="InterPro" id="IPR033434">
    <property type="entry name" value="MucB/RseB_N"/>
</dbReference>
<evidence type="ECO:0000256" key="2">
    <source>
        <dbReference type="ARBA" id="ARBA00008150"/>
    </source>
</evidence>
<evidence type="ECO:0000259" key="7">
    <source>
        <dbReference type="Pfam" id="PF17188"/>
    </source>
</evidence>
<comment type="similarity">
    <text evidence="2">Belongs to the RseB family.</text>
</comment>
<evidence type="ECO:0000259" key="6">
    <source>
        <dbReference type="Pfam" id="PF03888"/>
    </source>
</evidence>
<evidence type="ECO:0000256" key="4">
    <source>
        <dbReference type="ARBA" id="ARBA00022764"/>
    </source>
</evidence>
<organism evidence="8 9">
    <name type="scientific">Variovorax dokdonensis</name>
    <dbReference type="NCBI Taxonomy" id="344883"/>
    <lineage>
        <taxon>Bacteria</taxon>
        <taxon>Pseudomonadati</taxon>
        <taxon>Pseudomonadota</taxon>
        <taxon>Betaproteobacteria</taxon>
        <taxon>Burkholderiales</taxon>
        <taxon>Comamonadaceae</taxon>
        <taxon>Variovorax</taxon>
    </lineage>
</organism>
<name>A0ABT7N6K8_9BURK</name>
<keyword evidence="4" id="KW-0574">Periplasm</keyword>
<gene>
    <name evidence="8" type="ORF">QTH91_03635</name>
</gene>
<proteinExistence type="inferred from homology"/>
<dbReference type="Gene3D" id="2.50.20.10">
    <property type="entry name" value="Lipoprotein localisation LolA/LolB/LppX"/>
    <property type="match status" value="1"/>
</dbReference>
<accession>A0ABT7N6K8</accession>
<keyword evidence="9" id="KW-1185">Reference proteome</keyword>
<feature type="signal peptide" evidence="5">
    <location>
        <begin position="1"/>
        <end position="27"/>
    </location>
</feature>
<feature type="chain" id="PRO_5046233932" evidence="5">
    <location>
        <begin position="28"/>
        <end position="350"/>
    </location>
</feature>
<protein>
    <submittedName>
        <fullName evidence="8">MucB/RseB C-terminal domain-containing protein</fullName>
    </submittedName>
</protein>
<dbReference type="PIRSF" id="PIRSF005427">
    <property type="entry name" value="RseB"/>
    <property type="match status" value="1"/>
</dbReference>
<comment type="caution">
    <text evidence="8">The sequence shown here is derived from an EMBL/GenBank/DDBJ whole genome shotgun (WGS) entry which is preliminary data.</text>
</comment>
<sequence>MIYLPRSSLRWLLWMSLALGAALAAHAQSSPAIQEEGAAGPGASSGLVAWLKRMHEASRANSYIGTFVVSAPGGDLSSARIWHACDRIANTQVERVETLTGPPRSTFRHDDQVVTFFEDSRVVRREKRSDFEQFPSVGKPDDDIAQHYEVKQLGKGRVAGYATDVIQLVPRDSLRFGYRIWVEKRTGLLTKLQTLAVDGRVVEQSAFSELELDAPVSVAQLSQMMTRTEGYRMEKVQVERTSAQAEGWALKEPVPGFRSMRCLRRAMGASGQTPRTTQCIFSDGLASVSLFLEPYDPDRAAKEGLLALGATYTLTRRLSDGGGDWWLTAVGEVPPQTLERFAATIERIAR</sequence>
<dbReference type="Gene3D" id="3.30.200.100">
    <property type="entry name" value="MucB/RseB, C-terminal domain"/>
    <property type="match status" value="1"/>
</dbReference>
<feature type="domain" description="MucB/RseB N-terminal" evidence="6">
    <location>
        <begin position="49"/>
        <end position="225"/>
    </location>
</feature>
<dbReference type="PANTHER" id="PTHR38782:SF1">
    <property type="entry name" value="SIGMA-E FACTOR REGULATORY PROTEIN RSEB"/>
    <property type="match status" value="1"/>
</dbReference>
<dbReference type="PANTHER" id="PTHR38782">
    <property type="match status" value="1"/>
</dbReference>
<dbReference type="InterPro" id="IPR038484">
    <property type="entry name" value="MucB/RseB_C_sf"/>
</dbReference>
<evidence type="ECO:0000256" key="1">
    <source>
        <dbReference type="ARBA" id="ARBA00004418"/>
    </source>
</evidence>
<dbReference type="EMBL" id="JASZYV010000001">
    <property type="protein sequence ID" value="MDM0043563.1"/>
    <property type="molecule type" value="Genomic_DNA"/>
</dbReference>
<keyword evidence="3 5" id="KW-0732">Signal</keyword>
<comment type="subcellular location">
    <subcellularLocation>
        <location evidence="1">Periplasm</location>
    </subcellularLocation>
</comment>
<evidence type="ECO:0000313" key="8">
    <source>
        <dbReference type="EMBL" id="MDM0043563.1"/>
    </source>
</evidence>
<reference evidence="8" key="1">
    <citation type="submission" date="2023-06" db="EMBL/GenBank/DDBJ databases">
        <authorList>
            <person name="Jiang Y."/>
            <person name="Liu Q."/>
        </authorList>
    </citation>
    <scope>NUCLEOTIDE SEQUENCE</scope>
    <source>
        <strain evidence="8">CGMCC 1.12089</strain>
    </source>
</reference>
<evidence type="ECO:0000256" key="3">
    <source>
        <dbReference type="ARBA" id="ARBA00022729"/>
    </source>
</evidence>